<dbReference type="CDD" id="cd11340">
    <property type="entry name" value="AmyAc_bac_CMD_like_3"/>
    <property type="match status" value="1"/>
</dbReference>
<reference evidence="4 5" key="1">
    <citation type="submission" date="2018-07" db="EMBL/GenBank/DDBJ databases">
        <title>Leeuwenhoekiella genomics.</title>
        <authorList>
            <person name="Tahon G."/>
            <person name="Willems A."/>
        </authorList>
    </citation>
    <scope>NUCLEOTIDE SEQUENCE [LARGE SCALE GENOMIC DNA]</scope>
    <source>
        <strain evidence="4 5">LMG 1345</strain>
    </source>
</reference>
<dbReference type="Pfam" id="PF00128">
    <property type="entry name" value="Alpha-amylase"/>
    <property type="match status" value="1"/>
</dbReference>
<dbReference type="InterPro" id="IPR013783">
    <property type="entry name" value="Ig-like_fold"/>
</dbReference>
<keyword evidence="1" id="KW-0378">Hydrolase</keyword>
<dbReference type="SMART" id="SM00642">
    <property type="entry name" value="Aamy"/>
    <property type="match status" value="1"/>
</dbReference>
<dbReference type="GO" id="GO:0005975">
    <property type="term" value="P:carbohydrate metabolic process"/>
    <property type="evidence" value="ECO:0007669"/>
    <property type="project" value="InterPro"/>
</dbReference>
<dbReference type="SUPFAM" id="SSF81296">
    <property type="entry name" value="E set domains"/>
    <property type="match status" value="1"/>
</dbReference>
<organism evidence="4 5">
    <name type="scientific">Leeuwenhoekiella marinoflava</name>
    <dbReference type="NCBI Taxonomy" id="988"/>
    <lineage>
        <taxon>Bacteria</taxon>
        <taxon>Pseudomonadati</taxon>
        <taxon>Bacteroidota</taxon>
        <taxon>Flavobacteriia</taxon>
        <taxon>Flavobacteriales</taxon>
        <taxon>Flavobacteriaceae</taxon>
        <taxon>Leeuwenhoekiella</taxon>
    </lineage>
</organism>
<gene>
    <name evidence="4" type="ORF">DSL99_917</name>
</gene>
<dbReference type="Gene3D" id="2.60.40.10">
    <property type="entry name" value="Immunoglobulins"/>
    <property type="match status" value="1"/>
</dbReference>
<dbReference type="Gene3D" id="3.20.20.80">
    <property type="entry name" value="Glycosidases"/>
    <property type="match status" value="1"/>
</dbReference>
<dbReference type="InterPro" id="IPR015171">
    <property type="entry name" value="Cyc-maltodext_N"/>
</dbReference>
<evidence type="ECO:0000313" key="5">
    <source>
        <dbReference type="Proteomes" id="UP000290608"/>
    </source>
</evidence>
<evidence type="ECO:0000256" key="1">
    <source>
        <dbReference type="ARBA" id="ARBA00022801"/>
    </source>
</evidence>
<accession>A0A4Q0PQ19</accession>
<feature type="domain" description="Glycosyl hydrolase family 13 catalytic" evidence="3">
    <location>
        <begin position="112"/>
        <end position="515"/>
    </location>
</feature>
<comment type="caution">
    <text evidence="4">The sequence shown here is derived from an EMBL/GenBank/DDBJ whole genome shotgun (WGS) entry which is preliminary data.</text>
</comment>
<dbReference type="InterPro" id="IPR006047">
    <property type="entry name" value="GH13_cat_dom"/>
</dbReference>
<dbReference type="PANTHER" id="PTHR10357:SF210">
    <property type="entry name" value="MALTODEXTRIN GLUCOSIDASE"/>
    <property type="match status" value="1"/>
</dbReference>
<dbReference type="InterPro" id="IPR014756">
    <property type="entry name" value="Ig_E-set"/>
</dbReference>
<dbReference type="RefSeq" id="WP_073097229.1">
    <property type="nucleotide sequence ID" value="NZ_JBALUR010000004.1"/>
</dbReference>
<evidence type="ECO:0000259" key="3">
    <source>
        <dbReference type="SMART" id="SM00642"/>
    </source>
</evidence>
<proteinExistence type="predicted"/>
<dbReference type="SUPFAM" id="SSF51445">
    <property type="entry name" value="(Trans)glycosidases"/>
    <property type="match status" value="1"/>
</dbReference>
<dbReference type="GO" id="GO:0016798">
    <property type="term" value="F:hydrolase activity, acting on glycosyl bonds"/>
    <property type="evidence" value="ECO:0007669"/>
    <property type="project" value="UniProtKB-KW"/>
</dbReference>
<dbReference type="SUPFAM" id="SSF51011">
    <property type="entry name" value="Glycosyl hydrolase domain"/>
    <property type="match status" value="1"/>
</dbReference>
<dbReference type="InterPro" id="IPR017853">
    <property type="entry name" value="GH"/>
</dbReference>
<evidence type="ECO:0000313" key="4">
    <source>
        <dbReference type="EMBL" id="RXG32593.1"/>
    </source>
</evidence>
<dbReference type="Gene3D" id="2.60.40.1180">
    <property type="entry name" value="Golgi alpha-mannosidase II"/>
    <property type="match status" value="1"/>
</dbReference>
<dbReference type="Proteomes" id="UP000290608">
    <property type="component" value="Unassembled WGS sequence"/>
</dbReference>
<name>A0A4Q0PQ19_9FLAO</name>
<dbReference type="Pfam" id="PF10438">
    <property type="entry name" value="Cyc-maltodext_C"/>
    <property type="match status" value="1"/>
</dbReference>
<evidence type="ECO:0000256" key="2">
    <source>
        <dbReference type="ARBA" id="ARBA00023295"/>
    </source>
</evidence>
<dbReference type="Pfam" id="PF09087">
    <property type="entry name" value="Cyc-maltodext_N"/>
    <property type="match status" value="1"/>
</dbReference>
<dbReference type="STRING" id="1122159.SAMN02745246_00759"/>
<protein>
    <submittedName>
        <fullName evidence="4">Glycosidase</fullName>
    </submittedName>
</protein>
<dbReference type="AlphaFoldDB" id="A0A4Q0PQ19"/>
<keyword evidence="2 4" id="KW-0326">Glycosidase</keyword>
<dbReference type="InterPro" id="IPR019492">
    <property type="entry name" value="Cyclo-malto-dextrinase_C"/>
</dbReference>
<dbReference type="InterPro" id="IPR013780">
    <property type="entry name" value="Glyco_hydro_b"/>
</dbReference>
<sequence length="604" mass="69781">MKTLKTILKRVEPPHWWAGMGLKKLQLLFYGNNISEYNITCSSGLKILQVSQTENSNYLFVTLDASEIEGGTYSFTFQKENFPDFTIPYEFKERSGNSANRTSFDSSDVFYLLMPDRFANANPRINSVKQLIEKVNPNDLHGRHGGDIQGIINNLDYLKDLGITTLWSTPLCENNSSTGSYHGYAQTDVYNIDARLGSLADYKNLSKELHKRGMKLVIDYVTNHWGSEHWLIKDLPCKDWLNQWKHFTNTIHKTTSLFDTNASVFDKDQHEKGWFVSTMPDLNQRNPLVLNYLIQNAIWWIEEVNLDGIRVDTFTYNYKEAAVKWLEAIQNEYPNLNIIGEVWLHNSAQLAYWQKDSKIGEMASYNSQLPCVTDFPLHNALQDIFYSKHRKLKDLESLYETFVNDFFYPNPQGLMRFLENHDTQRFNTQCGGDLDAYKIALTVICTVRGIPQLYYGSEIGMQGDKNNGDGDIRHEFPGGWAKHKQNAFLPPTANKGRNVYQESFHAFTKKLLNWRKDNRTVHYGNFLHFVSVDHVYVYFRYLDEEKRVMVIINNSKTKKILALKKFAEGLNGSKTGNEILSDQVLDLSTELSMPARTPYIIELT</sequence>
<dbReference type="PANTHER" id="PTHR10357">
    <property type="entry name" value="ALPHA-AMYLASE FAMILY MEMBER"/>
    <property type="match status" value="1"/>
</dbReference>
<dbReference type="EMBL" id="QOVL01000003">
    <property type="protein sequence ID" value="RXG32593.1"/>
    <property type="molecule type" value="Genomic_DNA"/>
</dbReference>